<proteinExistence type="predicted"/>
<name>A0AAN7MF17_TRANT</name>
<sequence length="298" mass="34083">MTMARGKVTHRYITHDGTRRTTYKKRKMGLMRKVTELGILCGVDIFAIMYSDYDPEPQVWPSHEDARRVIERFRNVSEMEKSGRIMDQEGQLRQMISKRTQVLSKLRKDTQDKKIETLMYRALDEKAPPLNLGEMDNESFDCLVRKVDALQMEIEASMRPSKRRIGHPPAAPTPDPTADVNNVQLGQSLQQGFQLGQGHIIWNSHHQLMAAYSTHPGSGSGSYGQVLHPEEVMEGVASPHQLMNDIPFGPTLYNNNIDRMMRMSPQHAYWAPLPDAYHPLPTNYSIDPWQNPSFPARE</sequence>
<dbReference type="GO" id="GO:0000978">
    <property type="term" value="F:RNA polymerase II cis-regulatory region sequence-specific DNA binding"/>
    <property type="evidence" value="ECO:0007669"/>
    <property type="project" value="TreeGrafter"/>
</dbReference>
<dbReference type="InterPro" id="IPR002100">
    <property type="entry name" value="TF_MADSbox"/>
</dbReference>
<evidence type="ECO:0000313" key="8">
    <source>
        <dbReference type="EMBL" id="KAK4795126.1"/>
    </source>
</evidence>
<dbReference type="SUPFAM" id="SSF55455">
    <property type="entry name" value="SRF-like"/>
    <property type="match status" value="1"/>
</dbReference>
<dbReference type="InterPro" id="IPR036879">
    <property type="entry name" value="TF_MADSbox_sf"/>
</dbReference>
<dbReference type="Pfam" id="PF00319">
    <property type="entry name" value="SRF-TF"/>
    <property type="match status" value="1"/>
</dbReference>
<evidence type="ECO:0000259" key="7">
    <source>
        <dbReference type="PROSITE" id="PS50066"/>
    </source>
</evidence>
<protein>
    <recommendedName>
        <fullName evidence="7">MADS-box domain-containing protein</fullName>
    </recommendedName>
</protein>
<dbReference type="PROSITE" id="PS50066">
    <property type="entry name" value="MADS_BOX_2"/>
    <property type="match status" value="1"/>
</dbReference>
<dbReference type="GO" id="GO:0045944">
    <property type="term" value="P:positive regulation of transcription by RNA polymerase II"/>
    <property type="evidence" value="ECO:0007669"/>
    <property type="project" value="InterPro"/>
</dbReference>
<evidence type="ECO:0000256" key="3">
    <source>
        <dbReference type="ARBA" id="ARBA00023125"/>
    </source>
</evidence>
<keyword evidence="3" id="KW-0238">DNA-binding</keyword>
<dbReference type="PRINTS" id="PR00404">
    <property type="entry name" value="MADSDOMAIN"/>
</dbReference>
<dbReference type="CDD" id="cd00266">
    <property type="entry name" value="MADS_SRF_like"/>
    <property type="match status" value="1"/>
</dbReference>
<accession>A0AAN7MF17</accession>
<dbReference type="AlphaFoldDB" id="A0AAN7MF17"/>
<feature type="domain" description="MADS-box" evidence="7">
    <location>
        <begin position="3"/>
        <end position="52"/>
    </location>
</feature>
<dbReference type="GO" id="GO:0005634">
    <property type="term" value="C:nucleus"/>
    <property type="evidence" value="ECO:0007669"/>
    <property type="project" value="UniProtKB-SubCell"/>
</dbReference>
<keyword evidence="2" id="KW-0805">Transcription regulation</keyword>
<comment type="subcellular location">
    <subcellularLocation>
        <location evidence="1">Nucleus</location>
    </subcellularLocation>
</comment>
<evidence type="ECO:0000256" key="1">
    <source>
        <dbReference type="ARBA" id="ARBA00004123"/>
    </source>
</evidence>
<feature type="region of interest" description="Disordered" evidence="6">
    <location>
        <begin position="158"/>
        <end position="181"/>
    </location>
</feature>
<evidence type="ECO:0000256" key="4">
    <source>
        <dbReference type="ARBA" id="ARBA00023163"/>
    </source>
</evidence>
<dbReference type="Proteomes" id="UP001346149">
    <property type="component" value="Unassembled WGS sequence"/>
</dbReference>
<evidence type="ECO:0000256" key="6">
    <source>
        <dbReference type="SAM" id="MobiDB-lite"/>
    </source>
</evidence>
<keyword evidence="4" id="KW-0804">Transcription</keyword>
<evidence type="ECO:0000313" key="9">
    <source>
        <dbReference type="Proteomes" id="UP001346149"/>
    </source>
</evidence>
<dbReference type="PANTHER" id="PTHR11945">
    <property type="entry name" value="MADS BOX PROTEIN"/>
    <property type="match status" value="1"/>
</dbReference>
<gene>
    <name evidence="8" type="ORF">SAY86_013120</name>
</gene>
<dbReference type="PANTHER" id="PTHR11945:SF387">
    <property type="entry name" value="AGAMOUS-LIKE MADS-BOX PROTEIN AGL80"/>
    <property type="match status" value="1"/>
</dbReference>
<comment type="caution">
    <text evidence="8">The sequence shown here is derived from an EMBL/GenBank/DDBJ whole genome shotgun (WGS) entry which is preliminary data.</text>
</comment>
<keyword evidence="5" id="KW-0539">Nucleus</keyword>
<evidence type="ECO:0000256" key="5">
    <source>
        <dbReference type="ARBA" id="ARBA00023242"/>
    </source>
</evidence>
<dbReference type="SMART" id="SM00432">
    <property type="entry name" value="MADS"/>
    <property type="match status" value="1"/>
</dbReference>
<keyword evidence="9" id="KW-1185">Reference proteome</keyword>
<reference evidence="8 9" key="1">
    <citation type="journal article" date="2023" name="Hortic Res">
        <title>Pangenome of water caltrop reveals structural variations and asymmetric subgenome divergence after allopolyploidization.</title>
        <authorList>
            <person name="Zhang X."/>
            <person name="Chen Y."/>
            <person name="Wang L."/>
            <person name="Yuan Y."/>
            <person name="Fang M."/>
            <person name="Shi L."/>
            <person name="Lu R."/>
            <person name="Comes H.P."/>
            <person name="Ma Y."/>
            <person name="Chen Y."/>
            <person name="Huang G."/>
            <person name="Zhou Y."/>
            <person name="Zheng Z."/>
            <person name="Qiu Y."/>
        </authorList>
    </citation>
    <scope>NUCLEOTIDE SEQUENCE [LARGE SCALE GENOMIC DNA]</scope>
    <source>
        <strain evidence="8">F231</strain>
    </source>
</reference>
<dbReference type="EMBL" id="JAXQNO010000007">
    <property type="protein sequence ID" value="KAK4795126.1"/>
    <property type="molecule type" value="Genomic_DNA"/>
</dbReference>
<dbReference type="InterPro" id="IPR033897">
    <property type="entry name" value="SRF-like_MADS-box"/>
</dbReference>
<dbReference type="FunFam" id="3.40.1810.10:FF:000024">
    <property type="entry name" value="Agamous-like MADS-box protein AGL80"/>
    <property type="match status" value="1"/>
</dbReference>
<dbReference type="GO" id="GO:0000981">
    <property type="term" value="F:DNA-binding transcription factor activity, RNA polymerase II-specific"/>
    <property type="evidence" value="ECO:0007669"/>
    <property type="project" value="InterPro"/>
</dbReference>
<evidence type="ECO:0000256" key="2">
    <source>
        <dbReference type="ARBA" id="ARBA00023015"/>
    </source>
</evidence>
<organism evidence="8 9">
    <name type="scientific">Trapa natans</name>
    <name type="common">Water chestnut</name>
    <dbReference type="NCBI Taxonomy" id="22666"/>
    <lineage>
        <taxon>Eukaryota</taxon>
        <taxon>Viridiplantae</taxon>
        <taxon>Streptophyta</taxon>
        <taxon>Embryophyta</taxon>
        <taxon>Tracheophyta</taxon>
        <taxon>Spermatophyta</taxon>
        <taxon>Magnoliopsida</taxon>
        <taxon>eudicotyledons</taxon>
        <taxon>Gunneridae</taxon>
        <taxon>Pentapetalae</taxon>
        <taxon>rosids</taxon>
        <taxon>malvids</taxon>
        <taxon>Myrtales</taxon>
        <taxon>Lythraceae</taxon>
        <taxon>Trapa</taxon>
    </lineage>
</organism>
<dbReference type="Gene3D" id="3.40.1810.10">
    <property type="entry name" value="Transcription factor, MADS-box"/>
    <property type="match status" value="1"/>
</dbReference>
<dbReference type="GO" id="GO:0046983">
    <property type="term" value="F:protein dimerization activity"/>
    <property type="evidence" value="ECO:0007669"/>
    <property type="project" value="InterPro"/>
</dbReference>